<evidence type="ECO:0000313" key="3">
    <source>
        <dbReference type="Proteomes" id="UP000272117"/>
    </source>
</evidence>
<dbReference type="EMBL" id="RJJD01000004">
    <property type="protein sequence ID" value="RNI28642.1"/>
    <property type="molecule type" value="Genomic_DNA"/>
</dbReference>
<dbReference type="OrthoDB" id="850482at2"/>
<dbReference type="Proteomes" id="UP000272117">
    <property type="component" value="Unassembled WGS sequence"/>
</dbReference>
<name>A0A3M9MSZ8_9BACT</name>
<keyword evidence="3" id="KW-1185">Reference proteome</keyword>
<keyword evidence="1" id="KW-0472">Membrane</keyword>
<feature type="transmembrane region" description="Helical" evidence="1">
    <location>
        <begin position="39"/>
        <end position="60"/>
    </location>
</feature>
<feature type="transmembrane region" description="Helical" evidence="1">
    <location>
        <begin position="72"/>
        <end position="91"/>
    </location>
</feature>
<feature type="transmembrane region" description="Helical" evidence="1">
    <location>
        <begin position="145"/>
        <end position="166"/>
    </location>
</feature>
<organism evidence="2 3">
    <name type="scientific">Rufibacter latericius</name>
    <dbReference type="NCBI Taxonomy" id="2487040"/>
    <lineage>
        <taxon>Bacteria</taxon>
        <taxon>Pseudomonadati</taxon>
        <taxon>Bacteroidota</taxon>
        <taxon>Cytophagia</taxon>
        <taxon>Cytophagales</taxon>
        <taxon>Hymenobacteraceae</taxon>
        <taxon>Rufibacter</taxon>
    </lineage>
</organism>
<feature type="transmembrane region" description="Helical" evidence="1">
    <location>
        <begin position="111"/>
        <end position="133"/>
    </location>
</feature>
<evidence type="ECO:0000256" key="1">
    <source>
        <dbReference type="SAM" id="Phobius"/>
    </source>
</evidence>
<protein>
    <submittedName>
        <fullName evidence="2">Uncharacterized protein</fullName>
    </submittedName>
</protein>
<keyword evidence="1" id="KW-1133">Transmembrane helix</keyword>
<comment type="caution">
    <text evidence="2">The sequence shown here is derived from an EMBL/GenBank/DDBJ whole genome shotgun (WGS) entry which is preliminary data.</text>
</comment>
<proteinExistence type="predicted"/>
<keyword evidence="1" id="KW-0812">Transmembrane</keyword>
<gene>
    <name evidence="2" type="ORF">EFB08_08360</name>
</gene>
<dbReference type="RefSeq" id="WP_125077681.1">
    <property type="nucleotide sequence ID" value="NZ_RJJD01000004.1"/>
</dbReference>
<sequence>MSIEYYLRVYGDASITGSYSFKYYVTGMFAFDGERNLPAYFSTINLFISAFLLYSISQHVKASQKTSQYKKWLFMSGMFAWLGLDELFSIHELLVKPSRNFLKESLQQDNLGLLNFAWFVPYVLLFAFVGLYLVRFLLALPRKTLFRFVMSGIIFISGAVGMEMVGGDFIANKGDGLDPVYKLCTSLEEVLEMLGIIFFIRAILQHMEQELSLHNIFGMVLYRGKSEDAVPAINTQGKQAFPTGTQKKRVPATTPEVPYILHT</sequence>
<accession>A0A3M9MSZ8</accession>
<dbReference type="AlphaFoldDB" id="A0A3M9MSZ8"/>
<reference evidence="2 3" key="1">
    <citation type="submission" date="2018-11" db="EMBL/GenBank/DDBJ databases">
        <title>Rufibacter latericius sp. nov., isolated from water in Baiyang Lake.</title>
        <authorList>
            <person name="Yang Y."/>
        </authorList>
    </citation>
    <scope>NUCLEOTIDE SEQUENCE [LARGE SCALE GENOMIC DNA]</scope>
    <source>
        <strain evidence="2 3">R-22-1c-1</strain>
    </source>
</reference>
<evidence type="ECO:0000313" key="2">
    <source>
        <dbReference type="EMBL" id="RNI28642.1"/>
    </source>
</evidence>